<keyword evidence="3" id="KW-1185">Reference proteome</keyword>
<dbReference type="AlphaFoldDB" id="A0A8H4YNX3"/>
<dbReference type="Proteomes" id="UP000573603">
    <property type="component" value="Unassembled WGS sequence"/>
</dbReference>
<evidence type="ECO:0000313" key="2">
    <source>
        <dbReference type="EMBL" id="KAF5231210.1"/>
    </source>
</evidence>
<protein>
    <recommendedName>
        <fullName evidence="1">Prion-inhibition and propagation HeLo domain-containing protein</fullName>
    </recommendedName>
</protein>
<comment type="caution">
    <text evidence="2">The sequence shown here is derived from an EMBL/GenBank/DDBJ whole genome shotgun (WGS) entry which is preliminary data.</text>
</comment>
<accession>A0A8H4YNX3</accession>
<dbReference type="Pfam" id="PF14479">
    <property type="entry name" value="HeLo"/>
    <property type="match status" value="1"/>
</dbReference>
<sequence length="218" mass="23699">MADATGTAGNALRATSLFLQIFQGCVDGFSVWQKSETLASDALVFKARLEMQAARFKAWGLDWGFDGGPHAACWGMIALSKMEISLSKFSALASAENVLVSVVTSLGAMLQIAFKESWEREEWAKKLDAMRDEAKVSENLRLALKEGEITKTLELLESMIDDLCKFFKPPENDPVALQVANSLLSSLNISKLNAVAAGAPDDSMLQSLALLRIVVLQL</sequence>
<feature type="domain" description="Prion-inhibition and propagation HeLo" evidence="1">
    <location>
        <begin position="11"/>
        <end position="80"/>
    </location>
</feature>
<proteinExistence type="predicted"/>
<name>A0A8H4YNX3_9HYPO</name>
<organism evidence="2 3">
    <name type="scientific">Fusarium anthophilum</name>
    <dbReference type="NCBI Taxonomy" id="48485"/>
    <lineage>
        <taxon>Eukaryota</taxon>
        <taxon>Fungi</taxon>
        <taxon>Dikarya</taxon>
        <taxon>Ascomycota</taxon>
        <taxon>Pezizomycotina</taxon>
        <taxon>Sordariomycetes</taxon>
        <taxon>Hypocreomycetidae</taxon>
        <taxon>Hypocreales</taxon>
        <taxon>Nectriaceae</taxon>
        <taxon>Fusarium</taxon>
        <taxon>Fusarium fujikuroi species complex</taxon>
    </lineage>
</organism>
<dbReference type="Gene3D" id="1.20.120.1020">
    <property type="entry name" value="Prion-inhibition and propagation, HeLo domain"/>
    <property type="match status" value="1"/>
</dbReference>
<reference evidence="2 3" key="1">
    <citation type="journal article" date="2020" name="BMC Genomics">
        <title>Correction to: Identification and distribution of gene clusters required for synthesis of sphingolipid metabolism inhibitors in diverse species of the filamentous fungus Fusarium.</title>
        <authorList>
            <person name="Kim H.S."/>
            <person name="Lohmar J.M."/>
            <person name="Busman M."/>
            <person name="Brown D.W."/>
            <person name="Naumann T.A."/>
            <person name="Divon H.H."/>
            <person name="Lysoe E."/>
            <person name="Uhlig S."/>
            <person name="Proctor R.H."/>
        </authorList>
    </citation>
    <scope>NUCLEOTIDE SEQUENCE [LARGE SCALE GENOMIC DNA]</scope>
    <source>
        <strain evidence="2 3">NRRL 25214</strain>
    </source>
</reference>
<gene>
    <name evidence="2" type="ORF">FANTH_13496</name>
</gene>
<dbReference type="InterPro" id="IPR029498">
    <property type="entry name" value="HeLo_dom"/>
</dbReference>
<evidence type="ECO:0000313" key="3">
    <source>
        <dbReference type="Proteomes" id="UP000573603"/>
    </source>
</evidence>
<dbReference type="InterPro" id="IPR038305">
    <property type="entry name" value="HeLo_sf"/>
</dbReference>
<dbReference type="EMBL" id="JABEVY010000489">
    <property type="protein sequence ID" value="KAF5231210.1"/>
    <property type="molecule type" value="Genomic_DNA"/>
</dbReference>
<evidence type="ECO:0000259" key="1">
    <source>
        <dbReference type="Pfam" id="PF14479"/>
    </source>
</evidence>